<proteinExistence type="predicted"/>
<dbReference type="AlphaFoldDB" id="A0A8D8W6A8"/>
<reference evidence="1" key="1">
    <citation type="submission" date="2021-05" db="EMBL/GenBank/DDBJ databases">
        <authorList>
            <person name="Alioto T."/>
            <person name="Alioto T."/>
            <person name="Gomez Garrido J."/>
        </authorList>
    </citation>
    <scope>NUCLEOTIDE SEQUENCE</scope>
</reference>
<evidence type="ECO:0000313" key="1">
    <source>
        <dbReference type="EMBL" id="CAG6646565.1"/>
    </source>
</evidence>
<name>A0A8D8W6A8_9HEMI</name>
<dbReference type="EMBL" id="HBUF01142499">
    <property type="protein sequence ID" value="CAG6646566.1"/>
    <property type="molecule type" value="Transcribed_RNA"/>
</dbReference>
<protein>
    <submittedName>
        <fullName evidence="1">Uncharacterized protein</fullName>
    </submittedName>
</protein>
<accession>A0A8D8W6A8</accession>
<dbReference type="EMBL" id="HBUF01142498">
    <property type="protein sequence ID" value="CAG6646565.1"/>
    <property type="molecule type" value="Transcribed_RNA"/>
</dbReference>
<sequence>MFLMFSFTIFGLMFPIPRHRSPLIALTSTTIRTFSSRFPSSFFILTTTTTRISVFSFGTFRFVRFMFPSGRSPILTRITSIAVRKTTSSVFSFGLTTFCFCFFI</sequence>
<organism evidence="1">
    <name type="scientific">Cacopsylla melanoneura</name>
    <dbReference type="NCBI Taxonomy" id="428564"/>
    <lineage>
        <taxon>Eukaryota</taxon>
        <taxon>Metazoa</taxon>
        <taxon>Ecdysozoa</taxon>
        <taxon>Arthropoda</taxon>
        <taxon>Hexapoda</taxon>
        <taxon>Insecta</taxon>
        <taxon>Pterygota</taxon>
        <taxon>Neoptera</taxon>
        <taxon>Paraneoptera</taxon>
        <taxon>Hemiptera</taxon>
        <taxon>Sternorrhyncha</taxon>
        <taxon>Psylloidea</taxon>
        <taxon>Psyllidae</taxon>
        <taxon>Psyllinae</taxon>
        <taxon>Cacopsylla</taxon>
    </lineage>
</organism>